<feature type="transmembrane region" description="Helical" evidence="1">
    <location>
        <begin position="29"/>
        <end position="47"/>
    </location>
</feature>
<keyword evidence="1" id="KW-1133">Transmembrane helix</keyword>
<dbReference type="EMBL" id="JABJNZ010000063">
    <property type="protein sequence ID" value="MBT4870923.1"/>
    <property type="molecule type" value="Genomic_DNA"/>
</dbReference>
<evidence type="ECO:0000313" key="2">
    <source>
        <dbReference type="EMBL" id="MBT4870923.1"/>
    </source>
</evidence>
<gene>
    <name evidence="2" type="ORF">HON47_05085</name>
</gene>
<keyword evidence="1" id="KW-0472">Membrane</keyword>
<feature type="transmembrane region" description="Helical" evidence="1">
    <location>
        <begin position="177"/>
        <end position="195"/>
    </location>
</feature>
<organism evidence="2 3">
    <name type="scientific">Candidatus Iainarchaeum sp</name>
    <dbReference type="NCBI Taxonomy" id="3101447"/>
    <lineage>
        <taxon>Archaea</taxon>
        <taxon>Candidatus Iainarchaeota</taxon>
        <taxon>Candidatus Iainarchaeia</taxon>
        <taxon>Candidatus Iainarchaeales</taxon>
        <taxon>Candidatus Iainarchaeaceae</taxon>
        <taxon>Candidatus Iainarchaeum</taxon>
    </lineage>
</organism>
<feature type="transmembrane region" description="Helical" evidence="1">
    <location>
        <begin position="84"/>
        <end position="105"/>
    </location>
</feature>
<evidence type="ECO:0000313" key="3">
    <source>
        <dbReference type="Proteomes" id="UP000722459"/>
    </source>
</evidence>
<dbReference type="Proteomes" id="UP000722459">
    <property type="component" value="Unassembled WGS sequence"/>
</dbReference>
<evidence type="ECO:0000256" key="1">
    <source>
        <dbReference type="SAM" id="Phobius"/>
    </source>
</evidence>
<feature type="transmembrane region" description="Helical" evidence="1">
    <location>
        <begin position="111"/>
        <end position="132"/>
    </location>
</feature>
<accession>A0A8T5GFX2</accession>
<reference evidence="2" key="1">
    <citation type="journal article" date="2021" name="ISME J.">
        <title>Mercury methylation by metabolically versatile and cosmopolitan marine bacteria.</title>
        <authorList>
            <person name="Lin H."/>
            <person name="Ascher D.B."/>
            <person name="Myung Y."/>
            <person name="Lamborg C.H."/>
            <person name="Hallam S.J."/>
            <person name="Gionfriddo C.M."/>
            <person name="Holt K.E."/>
            <person name="Moreau J.W."/>
        </authorList>
    </citation>
    <scope>NUCLEOTIDE SEQUENCE</scope>
    <source>
        <strain evidence="2">SI075_bin30</strain>
    </source>
</reference>
<feature type="transmembrane region" description="Helical" evidence="1">
    <location>
        <begin position="139"/>
        <end position="157"/>
    </location>
</feature>
<name>A0A8T5GFX2_9ARCH</name>
<proteinExistence type="predicted"/>
<comment type="caution">
    <text evidence="2">The sequence shown here is derived from an EMBL/GenBank/DDBJ whole genome shotgun (WGS) entry which is preliminary data.</text>
</comment>
<keyword evidence="1" id="KW-0812">Transmembrane</keyword>
<dbReference type="AlphaFoldDB" id="A0A8T5GFX2"/>
<protein>
    <submittedName>
        <fullName evidence="2">Uncharacterized protein</fullName>
    </submittedName>
</protein>
<sequence length="244" mass="28247">MVFGIETINVGFPLINDILNTFITNVDTITISAITIAIYAIVIWHYYRLLAKRDFFHFQGKKGEGAFVWFMNFLEEIEFLAKYIIVYPLLSFIFFGIFSIMMFLLSKDQSIPVILITAVTIISATRISAYYNEDLSRDLAKLIPFALLGVFIVQANFFDTGLLMNRISELPNFFVDIAAYLLYFLVLELGLRILYSLKKLFLGGTGISRRDKVKLQQKVREVEEKQKIEQRNAALEYAREMRNK</sequence>